<gene>
    <name evidence="2" type="ORF">IAB94_03340</name>
</gene>
<feature type="domain" description="CinA C-terminal" evidence="1">
    <location>
        <begin position="204"/>
        <end position="354"/>
    </location>
</feature>
<dbReference type="Pfam" id="PF02464">
    <property type="entry name" value="CinA"/>
    <property type="match status" value="1"/>
</dbReference>
<reference evidence="2" key="2">
    <citation type="journal article" date="2021" name="PeerJ">
        <title>Extensive microbial diversity within the chicken gut microbiome revealed by metagenomics and culture.</title>
        <authorList>
            <person name="Gilroy R."/>
            <person name="Ravi A."/>
            <person name="Getino M."/>
            <person name="Pursley I."/>
            <person name="Horton D.L."/>
            <person name="Alikhan N.F."/>
            <person name="Baker D."/>
            <person name="Gharbi K."/>
            <person name="Hall N."/>
            <person name="Watson M."/>
            <person name="Adriaenssens E.M."/>
            <person name="Foster-Nyarko E."/>
            <person name="Jarju S."/>
            <person name="Secka A."/>
            <person name="Antonio M."/>
            <person name="Oren A."/>
            <person name="Chaudhuri R.R."/>
            <person name="La Ragione R."/>
            <person name="Hildebrand F."/>
            <person name="Pallen M.J."/>
        </authorList>
    </citation>
    <scope>NUCLEOTIDE SEQUENCE</scope>
    <source>
        <strain evidence="2">ChiW16-3235</strain>
    </source>
</reference>
<protein>
    <submittedName>
        <fullName evidence="2">CinA family protein</fullName>
    </submittedName>
</protein>
<organism evidence="2 3">
    <name type="scientific">Candidatus Coproplasma avicola</name>
    <dbReference type="NCBI Taxonomy" id="2840744"/>
    <lineage>
        <taxon>Bacteria</taxon>
        <taxon>Bacillati</taxon>
        <taxon>Bacillota</taxon>
        <taxon>Clostridia</taxon>
        <taxon>Eubacteriales</taxon>
        <taxon>Candidatus Coproplasma</taxon>
    </lineage>
</organism>
<dbReference type="SUPFAM" id="SSF142433">
    <property type="entry name" value="CinA-like"/>
    <property type="match status" value="1"/>
</dbReference>
<sequence length="356" mass="39820">MTYSLVIIRNKKLNIHYDDLSAFIRVFSAGCYYFDKIAAVAFDSPRAITDQLKECKNCFDNCVVICRREQKSVIADYLQKIYGSTFGQNFFLNSGDDSVLLGTPEEGQDFARKCVQFFNRKYGISYDKFYVRCVSAPAELIYESIEKAKENGGDTAFAVYDDYGDQTIEISYSSNTPKMIADGIQRVLVSRLDDYIYALENIPLERRLYDLLKLRRMKISVAESFTGGGISSRLVSVPGISEVYFEGINAYDNMSKHKRLNVGELTLKQSGAVSERTAYEMVEGLLKTGNCNAAISTTGIAGPKSDNTSKPVGLAFIGVGTNEGIKVYKFNYKGDRESITRTAINDALFLAYKMLK</sequence>
<reference evidence="2" key="1">
    <citation type="submission" date="2020-10" db="EMBL/GenBank/DDBJ databases">
        <authorList>
            <person name="Gilroy R."/>
        </authorList>
    </citation>
    <scope>NUCLEOTIDE SEQUENCE</scope>
    <source>
        <strain evidence="2">ChiW16-3235</strain>
    </source>
</reference>
<dbReference type="AlphaFoldDB" id="A0A9D1E631"/>
<evidence type="ECO:0000313" key="2">
    <source>
        <dbReference type="EMBL" id="HIR67068.1"/>
    </source>
</evidence>
<evidence type="ECO:0000313" key="3">
    <source>
        <dbReference type="Proteomes" id="UP000823913"/>
    </source>
</evidence>
<proteinExistence type="predicted"/>
<dbReference type="NCBIfam" id="TIGR00199">
    <property type="entry name" value="PncC_domain"/>
    <property type="match status" value="1"/>
</dbReference>
<dbReference type="Gene3D" id="3.90.950.20">
    <property type="entry name" value="CinA-like"/>
    <property type="match status" value="1"/>
</dbReference>
<dbReference type="InterPro" id="IPR036653">
    <property type="entry name" value="CinA-like_C"/>
</dbReference>
<evidence type="ECO:0000259" key="1">
    <source>
        <dbReference type="Pfam" id="PF02464"/>
    </source>
</evidence>
<dbReference type="Proteomes" id="UP000823913">
    <property type="component" value="Unassembled WGS sequence"/>
</dbReference>
<name>A0A9D1E631_9FIRM</name>
<accession>A0A9D1E631</accession>
<dbReference type="EMBL" id="DVHK01000076">
    <property type="protein sequence ID" value="HIR67068.1"/>
    <property type="molecule type" value="Genomic_DNA"/>
</dbReference>
<dbReference type="InterPro" id="IPR008136">
    <property type="entry name" value="CinA_C"/>
</dbReference>
<comment type="caution">
    <text evidence="2">The sequence shown here is derived from an EMBL/GenBank/DDBJ whole genome shotgun (WGS) entry which is preliminary data.</text>
</comment>